<dbReference type="EMBL" id="FNJH01000001">
    <property type="protein sequence ID" value="SDO68950.1"/>
    <property type="molecule type" value="Genomic_DNA"/>
</dbReference>
<name>A0A1H0LM51_9PSED</name>
<proteinExistence type="predicted"/>
<accession>A0A1H0LM51</accession>
<evidence type="ECO:0000313" key="2">
    <source>
        <dbReference type="EMBL" id="SDO68950.1"/>
    </source>
</evidence>
<keyword evidence="3" id="KW-1185">Reference proteome</keyword>
<reference evidence="2 3" key="1">
    <citation type="submission" date="2016-10" db="EMBL/GenBank/DDBJ databases">
        <authorList>
            <person name="Varghese N."/>
            <person name="Submissions S."/>
        </authorList>
    </citation>
    <scope>NUCLEOTIDE SEQUENCE [LARGE SCALE GENOMIC DNA]</scope>
    <source>
        <strain evidence="2 3">DSM 14939</strain>
    </source>
</reference>
<dbReference type="Pfam" id="PF15572">
    <property type="entry name" value="Imm45"/>
    <property type="match status" value="1"/>
</dbReference>
<gene>
    <name evidence="2" type="ORF">SAMN05216596_1011168</name>
</gene>
<protein>
    <submittedName>
        <fullName evidence="2">Immunity protein 45</fullName>
    </submittedName>
</protein>
<sequence length="104" mass="12281">MRLVDYKNCSFARGNIFRARGEYPYEESVDFMIFESQIEERPYGLIVTSGYKAGLILINLPRESSSVDGGLDKEWVVSNWEKWIYPDCDVSDVYFIDRYESVRW</sequence>
<organism evidence="2 3">
    <name type="scientific">Pseudomonas congelans</name>
    <dbReference type="NCBI Taxonomy" id="200452"/>
    <lineage>
        <taxon>Bacteria</taxon>
        <taxon>Pseudomonadati</taxon>
        <taxon>Pseudomonadota</taxon>
        <taxon>Gammaproteobacteria</taxon>
        <taxon>Pseudomonadales</taxon>
        <taxon>Pseudomonadaceae</taxon>
        <taxon>Pseudomonas</taxon>
    </lineage>
</organism>
<comment type="caution">
    <text evidence="2">The sequence shown here is derived from an EMBL/GenBank/DDBJ whole genome shotgun (WGS) entry which is preliminary data.</text>
</comment>
<dbReference type="GeneID" id="65074410"/>
<evidence type="ECO:0000313" key="3">
    <source>
        <dbReference type="Proteomes" id="UP000183042"/>
    </source>
</evidence>
<feature type="domain" description="Immunity protein 45" evidence="1">
    <location>
        <begin position="3"/>
        <end position="94"/>
    </location>
</feature>
<dbReference type="InterPro" id="IPR029077">
    <property type="entry name" value="Imm45"/>
</dbReference>
<evidence type="ECO:0000259" key="1">
    <source>
        <dbReference type="Pfam" id="PF15572"/>
    </source>
</evidence>
<dbReference type="RefSeq" id="WP_074594468.1">
    <property type="nucleotide sequence ID" value="NZ_FNJH01000001.1"/>
</dbReference>
<dbReference type="Proteomes" id="UP000183042">
    <property type="component" value="Unassembled WGS sequence"/>
</dbReference>